<organism evidence="1 2">
    <name type="scientific">Chitinophaga jiangningensis</name>
    <dbReference type="NCBI Taxonomy" id="1419482"/>
    <lineage>
        <taxon>Bacteria</taxon>
        <taxon>Pseudomonadati</taxon>
        <taxon>Bacteroidota</taxon>
        <taxon>Chitinophagia</taxon>
        <taxon>Chitinophagales</taxon>
        <taxon>Chitinophagaceae</taxon>
        <taxon>Chitinophaga</taxon>
    </lineage>
</organism>
<dbReference type="Gene3D" id="2.30.30.400">
    <property type="entry name" value="Rof-like"/>
    <property type="match status" value="1"/>
</dbReference>
<dbReference type="RefSeq" id="WP_073080011.1">
    <property type="nucleotide sequence ID" value="NZ_FRBL01000003.1"/>
</dbReference>
<gene>
    <name evidence="1" type="ORF">SAMN05444266_103260</name>
</gene>
<dbReference type="STRING" id="1419482.SAMN05444266_103260"/>
<dbReference type="OrthoDB" id="5344363at2"/>
<name>A0A1M7AFB7_9BACT</name>
<dbReference type="InterPro" id="IPR038626">
    <property type="entry name" value="Rof-like_sf"/>
</dbReference>
<dbReference type="AlphaFoldDB" id="A0A1M7AFB7"/>
<proteinExistence type="predicted"/>
<sequence length="84" mass="9727">MSASPQPYQPIDCNYYDRLEAWATLHIDCKIDYYDESGQQQELTAIIEDLYTYEKVEYMRMSTGIVIRLDKLIAVNDIPVPASC</sequence>
<dbReference type="Proteomes" id="UP000184420">
    <property type="component" value="Unassembled WGS sequence"/>
</dbReference>
<dbReference type="InterPro" id="IPR023534">
    <property type="entry name" value="Rof/RNase_P-like"/>
</dbReference>
<reference evidence="1 2" key="1">
    <citation type="submission" date="2016-11" db="EMBL/GenBank/DDBJ databases">
        <authorList>
            <person name="Jaros S."/>
            <person name="Januszkiewicz K."/>
            <person name="Wedrychowicz H."/>
        </authorList>
    </citation>
    <scope>NUCLEOTIDE SEQUENCE [LARGE SCALE GENOMIC DNA]</scope>
    <source>
        <strain evidence="1 2">DSM 27406</strain>
    </source>
</reference>
<protein>
    <submittedName>
        <fullName evidence="1">Rho-binding antiterminator</fullName>
    </submittedName>
</protein>
<evidence type="ECO:0000313" key="2">
    <source>
        <dbReference type="Proteomes" id="UP000184420"/>
    </source>
</evidence>
<evidence type="ECO:0000313" key="1">
    <source>
        <dbReference type="EMBL" id="SHL41503.1"/>
    </source>
</evidence>
<accession>A0A1M7AFB7</accession>
<keyword evidence="2" id="KW-1185">Reference proteome</keyword>
<dbReference type="SUPFAM" id="SSF101744">
    <property type="entry name" value="Rof/RNase P subunit-like"/>
    <property type="match status" value="1"/>
</dbReference>
<dbReference type="EMBL" id="FRBL01000003">
    <property type="protein sequence ID" value="SHL41503.1"/>
    <property type="molecule type" value="Genomic_DNA"/>
</dbReference>